<keyword evidence="4 9" id="KW-0547">Nucleotide-binding</keyword>
<gene>
    <name evidence="13" type="ORF">ACA1_090960</name>
</gene>
<keyword evidence="6 9" id="KW-0067">ATP-binding</keyword>
<dbReference type="SUPFAM" id="SSF56112">
    <property type="entry name" value="Protein kinase-like (PK-like)"/>
    <property type="match status" value="1"/>
</dbReference>
<dbReference type="PROSITE" id="PS00108">
    <property type="entry name" value="PROTEIN_KINASE_ST"/>
    <property type="match status" value="1"/>
</dbReference>
<evidence type="ECO:0000256" key="10">
    <source>
        <dbReference type="RuleBase" id="RU000304"/>
    </source>
</evidence>
<evidence type="ECO:0000256" key="1">
    <source>
        <dbReference type="ARBA" id="ARBA00012513"/>
    </source>
</evidence>
<organism evidence="13 14">
    <name type="scientific">Acanthamoeba castellanii (strain ATCC 30010 / Neff)</name>
    <dbReference type="NCBI Taxonomy" id="1257118"/>
    <lineage>
        <taxon>Eukaryota</taxon>
        <taxon>Amoebozoa</taxon>
        <taxon>Discosea</taxon>
        <taxon>Longamoebia</taxon>
        <taxon>Centramoebida</taxon>
        <taxon>Acanthamoebidae</taxon>
        <taxon>Acanthamoeba</taxon>
    </lineage>
</organism>
<keyword evidence="5 13" id="KW-0418">Kinase</keyword>
<dbReference type="InterPro" id="IPR008271">
    <property type="entry name" value="Ser/Thr_kinase_AS"/>
</dbReference>
<dbReference type="OrthoDB" id="248923at2759"/>
<keyword evidence="14" id="KW-1185">Reference proteome</keyword>
<evidence type="ECO:0000256" key="8">
    <source>
        <dbReference type="ARBA" id="ARBA00048679"/>
    </source>
</evidence>
<feature type="region of interest" description="Disordered" evidence="11">
    <location>
        <begin position="1"/>
        <end position="25"/>
    </location>
</feature>
<evidence type="ECO:0000256" key="7">
    <source>
        <dbReference type="ARBA" id="ARBA00047899"/>
    </source>
</evidence>
<dbReference type="GO" id="GO:0005737">
    <property type="term" value="C:cytoplasm"/>
    <property type="evidence" value="ECO:0007669"/>
    <property type="project" value="TreeGrafter"/>
</dbReference>
<accession>L8GI25</accession>
<dbReference type="SMART" id="SM00220">
    <property type="entry name" value="S_TKc"/>
    <property type="match status" value="1"/>
</dbReference>
<evidence type="ECO:0000259" key="12">
    <source>
        <dbReference type="PROSITE" id="PS50011"/>
    </source>
</evidence>
<evidence type="ECO:0000256" key="11">
    <source>
        <dbReference type="SAM" id="MobiDB-lite"/>
    </source>
</evidence>
<dbReference type="Proteomes" id="UP000011083">
    <property type="component" value="Unassembled WGS sequence"/>
</dbReference>
<dbReference type="KEGG" id="acan:ACA1_090960"/>
<evidence type="ECO:0000256" key="3">
    <source>
        <dbReference type="ARBA" id="ARBA00022679"/>
    </source>
</evidence>
<sequence>MKTILGGSKKKGSSRTKASSSSSKDAKAKALIGKTIEVKNRRFKVKEILGEGGYSNVYRVVEEGSNNVFALKRMLVSVDEMDLVKREVSLMKSIPPHRNLVHFECANVTTSAEQRKGEDLMEANIIMEYADVRLFDVMEARHTEGKYFTEAELIAIMVDVCEGVAVLHQHRPPIAHRDIKVENVLLGNDGAYKLCDFGSATSVTHHPKTAAERDAAEADIERNTTMVYRAPEMLDLYAAKPIDEKADIWALGCMLYKMCFFEDAFSIGGRLAILQANFSFPLAPKYSPELNECIKYMLELNAEERPSITAVIRRLQRLKAGLGQDTPGKHRRSRTWGGSQDNLHIDDIPPAAANVRIFLA</sequence>
<evidence type="ECO:0000256" key="2">
    <source>
        <dbReference type="ARBA" id="ARBA00022527"/>
    </source>
</evidence>
<comment type="catalytic activity">
    <reaction evidence="8">
        <text>L-seryl-[protein] + ATP = O-phospho-L-seryl-[protein] + ADP + H(+)</text>
        <dbReference type="Rhea" id="RHEA:17989"/>
        <dbReference type="Rhea" id="RHEA-COMP:9863"/>
        <dbReference type="Rhea" id="RHEA-COMP:11604"/>
        <dbReference type="ChEBI" id="CHEBI:15378"/>
        <dbReference type="ChEBI" id="CHEBI:29999"/>
        <dbReference type="ChEBI" id="CHEBI:30616"/>
        <dbReference type="ChEBI" id="CHEBI:83421"/>
        <dbReference type="ChEBI" id="CHEBI:456216"/>
        <dbReference type="EC" id="2.7.11.1"/>
    </reaction>
</comment>
<dbReference type="Gene3D" id="1.10.510.10">
    <property type="entry name" value="Transferase(Phosphotransferase) domain 1"/>
    <property type="match status" value="1"/>
</dbReference>
<evidence type="ECO:0000256" key="5">
    <source>
        <dbReference type="ARBA" id="ARBA00022777"/>
    </source>
</evidence>
<dbReference type="InterPro" id="IPR011009">
    <property type="entry name" value="Kinase-like_dom_sf"/>
</dbReference>
<keyword evidence="2 10" id="KW-0723">Serine/threonine-protein kinase</keyword>
<dbReference type="PROSITE" id="PS50011">
    <property type="entry name" value="PROTEIN_KINASE_DOM"/>
    <property type="match status" value="1"/>
</dbReference>
<feature type="domain" description="Protein kinase" evidence="12">
    <location>
        <begin position="43"/>
        <end position="318"/>
    </location>
</feature>
<protein>
    <recommendedName>
        <fullName evidence="1">non-specific serine/threonine protein kinase</fullName>
        <ecNumber evidence="1">2.7.11.1</ecNumber>
    </recommendedName>
</protein>
<evidence type="ECO:0000313" key="14">
    <source>
        <dbReference type="Proteomes" id="UP000011083"/>
    </source>
</evidence>
<dbReference type="PIRSF" id="PIRSF000654">
    <property type="entry name" value="Integrin-linked_kinase"/>
    <property type="match status" value="1"/>
</dbReference>
<dbReference type="OMA" id="KNRASIF"/>
<feature type="binding site" evidence="9">
    <location>
        <position position="72"/>
    </location>
    <ligand>
        <name>ATP</name>
        <dbReference type="ChEBI" id="CHEBI:30616"/>
    </ligand>
</feature>
<dbReference type="GeneID" id="14913573"/>
<name>L8GI25_ACACF</name>
<dbReference type="STRING" id="1257118.L8GI25"/>
<dbReference type="EC" id="2.7.11.1" evidence="1"/>
<dbReference type="Pfam" id="PF00069">
    <property type="entry name" value="Pkinase"/>
    <property type="match status" value="1"/>
</dbReference>
<dbReference type="PROSITE" id="PS00107">
    <property type="entry name" value="PROTEIN_KINASE_ATP"/>
    <property type="match status" value="1"/>
</dbReference>
<reference evidence="13 14" key="1">
    <citation type="journal article" date="2013" name="Genome Biol.">
        <title>Genome of Acanthamoeba castellanii highlights extensive lateral gene transfer and early evolution of tyrosine kinase signaling.</title>
        <authorList>
            <person name="Clarke M."/>
            <person name="Lohan A.J."/>
            <person name="Liu B."/>
            <person name="Lagkouvardos I."/>
            <person name="Roy S."/>
            <person name="Zafar N."/>
            <person name="Bertelli C."/>
            <person name="Schilde C."/>
            <person name="Kianianmomeni A."/>
            <person name="Burglin T.R."/>
            <person name="Frech C."/>
            <person name="Turcotte B."/>
            <person name="Kopec K.O."/>
            <person name="Synnott J.M."/>
            <person name="Choo C."/>
            <person name="Paponov I."/>
            <person name="Finkler A."/>
            <person name="Soon Heng Tan C."/>
            <person name="Hutchins A.P."/>
            <person name="Weinmeier T."/>
            <person name="Rattei T."/>
            <person name="Chu J.S."/>
            <person name="Gimenez G."/>
            <person name="Irimia M."/>
            <person name="Rigden D.J."/>
            <person name="Fitzpatrick D.A."/>
            <person name="Lorenzo-Morales J."/>
            <person name="Bateman A."/>
            <person name="Chiu C.H."/>
            <person name="Tang P."/>
            <person name="Hegemann P."/>
            <person name="Fromm H."/>
            <person name="Raoult D."/>
            <person name="Greub G."/>
            <person name="Miranda-Saavedra D."/>
            <person name="Chen N."/>
            <person name="Nash P."/>
            <person name="Ginger M.L."/>
            <person name="Horn M."/>
            <person name="Schaap P."/>
            <person name="Caler L."/>
            <person name="Loftus B."/>
        </authorList>
    </citation>
    <scope>NUCLEOTIDE SEQUENCE [LARGE SCALE GENOMIC DNA]</scope>
    <source>
        <strain evidence="13 14">Neff</strain>
    </source>
</reference>
<dbReference type="GO" id="GO:0004674">
    <property type="term" value="F:protein serine/threonine kinase activity"/>
    <property type="evidence" value="ECO:0007669"/>
    <property type="project" value="UniProtKB-KW"/>
</dbReference>
<dbReference type="AlphaFoldDB" id="L8GI25"/>
<keyword evidence="3" id="KW-0808">Transferase</keyword>
<comment type="similarity">
    <text evidence="10">Belongs to the protein kinase superfamily.</text>
</comment>
<dbReference type="VEuPathDB" id="AmoebaDB:ACA1_090960"/>
<dbReference type="GO" id="GO:0005524">
    <property type="term" value="F:ATP binding"/>
    <property type="evidence" value="ECO:0007669"/>
    <property type="project" value="UniProtKB-UniRule"/>
</dbReference>
<dbReference type="InterPro" id="IPR017441">
    <property type="entry name" value="Protein_kinase_ATP_BS"/>
</dbReference>
<evidence type="ECO:0000313" key="13">
    <source>
        <dbReference type="EMBL" id="ELR12597.1"/>
    </source>
</evidence>
<comment type="catalytic activity">
    <reaction evidence="7">
        <text>L-threonyl-[protein] + ATP = O-phospho-L-threonyl-[protein] + ADP + H(+)</text>
        <dbReference type="Rhea" id="RHEA:46608"/>
        <dbReference type="Rhea" id="RHEA-COMP:11060"/>
        <dbReference type="Rhea" id="RHEA-COMP:11605"/>
        <dbReference type="ChEBI" id="CHEBI:15378"/>
        <dbReference type="ChEBI" id="CHEBI:30013"/>
        <dbReference type="ChEBI" id="CHEBI:30616"/>
        <dbReference type="ChEBI" id="CHEBI:61977"/>
        <dbReference type="ChEBI" id="CHEBI:456216"/>
        <dbReference type="EC" id="2.7.11.1"/>
    </reaction>
</comment>
<evidence type="ECO:0000256" key="9">
    <source>
        <dbReference type="PROSITE-ProRule" id="PRU10141"/>
    </source>
</evidence>
<evidence type="ECO:0000256" key="4">
    <source>
        <dbReference type="ARBA" id="ARBA00022741"/>
    </source>
</evidence>
<dbReference type="PANTHER" id="PTHR22967:SF57">
    <property type="entry name" value="AUXILIN, ISOFORM A-RELATED"/>
    <property type="match status" value="1"/>
</dbReference>
<dbReference type="PANTHER" id="PTHR22967">
    <property type="entry name" value="SERINE/THREONINE PROTEIN KINASE"/>
    <property type="match status" value="1"/>
</dbReference>
<proteinExistence type="inferred from homology"/>
<dbReference type="EMBL" id="KB008103">
    <property type="protein sequence ID" value="ELR12597.1"/>
    <property type="molecule type" value="Genomic_DNA"/>
</dbReference>
<dbReference type="RefSeq" id="XP_004334610.1">
    <property type="nucleotide sequence ID" value="XM_004334562.1"/>
</dbReference>
<evidence type="ECO:0000256" key="6">
    <source>
        <dbReference type="ARBA" id="ARBA00022840"/>
    </source>
</evidence>
<dbReference type="InterPro" id="IPR000719">
    <property type="entry name" value="Prot_kinase_dom"/>
</dbReference>